<dbReference type="AlphaFoldDB" id="A0A0C9VIK3"/>
<organism evidence="1 2">
    <name type="scientific">Sphaerobolus stellatus (strain SS14)</name>
    <dbReference type="NCBI Taxonomy" id="990650"/>
    <lineage>
        <taxon>Eukaryota</taxon>
        <taxon>Fungi</taxon>
        <taxon>Dikarya</taxon>
        <taxon>Basidiomycota</taxon>
        <taxon>Agaricomycotina</taxon>
        <taxon>Agaricomycetes</taxon>
        <taxon>Phallomycetidae</taxon>
        <taxon>Geastrales</taxon>
        <taxon>Sphaerobolaceae</taxon>
        <taxon>Sphaerobolus</taxon>
    </lineage>
</organism>
<gene>
    <name evidence="1" type="ORF">M422DRAFT_249455</name>
</gene>
<evidence type="ECO:0000313" key="2">
    <source>
        <dbReference type="Proteomes" id="UP000054279"/>
    </source>
</evidence>
<dbReference type="EMBL" id="KN837104">
    <property type="protein sequence ID" value="KIJ47141.1"/>
    <property type="molecule type" value="Genomic_DNA"/>
</dbReference>
<dbReference type="Proteomes" id="UP000054279">
    <property type="component" value="Unassembled WGS sequence"/>
</dbReference>
<protein>
    <submittedName>
        <fullName evidence="1">Uncharacterized protein</fullName>
    </submittedName>
</protein>
<keyword evidence="2" id="KW-1185">Reference proteome</keyword>
<accession>A0A0C9VIK3</accession>
<proteinExistence type="predicted"/>
<sequence>MIDTSNIKPTFVPPSKVFIDLDDDGKRTFNLVEDDGARNTIISKSDNHARPFMRSEELWNGSASNIFCVHFSISPSSSQTFVLKVFKEESRASLFTEQAIYEGAKMLQGSILPHWYGLNHCQVSFHDLEEHENTAPSSGFRIIGWQDGTIHNCPSLDTPFNPSVAFNLLRIGMVDCGELNAVT</sequence>
<name>A0A0C9VIK3_SPHS4</name>
<reference evidence="1 2" key="1">
    <citation type="submission" date="2014-06" db="EMBL/GenBank/DDBJ databases">
        <title>Evolutionary Origins and Diversification of the Mycorrhizal Mutualists.</title>
        <authorList>
            <consortium name="DOE Joint Genome Institute"/>
            <consortium name="Mycorrhizal Genomics Consortium"/>
            <person name="Kohler A."/>
            <person name="Kuo A."/>
            <person name="Nagy L.G."/>
            <person name="Floudas D."/>
            <person name="Copeland A."/>
            <person name="Barry K.W."/>
            <person name="Cichocki N."/>
            <person name="Veneault-Fourrey C."/>
            <person name="LaButti K."/>
            <person name="Lindquist E.A."/>
            <person name="Lipzen A."/>
            <person name="Lundell T."/>
            <person name="Morin E."/>
            <person name="Murat C."/>
            <person name="Riley R."/>
            <person name="Ohm R."/>
            <person name="Sun H."/>
            <person name="Tunlid A."/>
            <person name="Henrissat B."/>
            <person name="Grigoriev I.V."/>
            <person name="Hibbett D.S."/>
            <person name="Martin F."/>
        </authorList>
    </citation>
    <scope>NUCLEOTIDE SEQUENCE [LARGE SCALE GENOMIC DNA]</scope>
    <source>
        <strain evidence="1 2">SS14</strain>
    </source>
</reference>
<dbReference type="HOGENOM" id="CLU_1476029_0_0_1"/>
<evidence type="ECO:0000313" key="1">
    <source>
        <dbReference type="EMBL" id="KIJ47141.1"/>
    </source>
</evidence>